<dbReference type="Proteomes" id="UP000240490">
    <property type="component" value="Unassembled WGS sequence"/>
</dbReference>
<keyword evidence="1" id="KW-1133">Transmembrane helix</keyword>
<sequence length="199" mass="21963">MNTSKSQSGQALILAALMVAATIYSIYAISLNYTQTTTQPTPAELYTEALNQALAEASQKQNTTYATQLFEQYIRQAIQQNTTLKLNIQVWGQPAFQYYGYNQNLCVGCNTMASATLGPYSVNASLTLISENSAQGEYTLLLKYTVDGQNLPIYEPTIYTSTQSTVTWNGNRIQIVAHTANTFELTVITPWGLTLQCLL</sequence>
<name>A0A2R6AZ61_9ARCH</name>
<evidence type="ECO:0000256" key="1">
    <source>
        <dbReference type="SAM" id="Phobius"/>
    </source>
</evidence>
<proteinExistence type="predicted"/>
<feature type="transmembrane region" description="Helical" evidence="1">
    <location>
        <begin position="12"/>
        <end position="33"/>
    </location>
</feature>
<accession>A0A2R6AZ61</accession>
<dbReference type="EMBL" id="NEXJ01000044">
    <property type="protein sequence ID" value="PSN91568.1"/>
    <property type="molecule type" value="Genomic_DNA"/>
</dbReference>
<comment type="caution">
    <text evidence="2">The sequence shown here is derived from an EMBL/GenBank/DDBJ whole genome shotgun (WGS) entry which is preliminary data.</text>
</comment>
<protein>
    <submittedName>
        <fullName evidence="2">Uncharacterized protein</fullName>
    </submittedName>
</protein>
<evidence type="ECO:0000313" key="2">
    <source>
        <dbReference type="EMBL" id="PSN91568.1"/>
    </source>
</evidence>
<dbReference type="AlphaFoldDB" id="A0A2R6AZ61"/>
<evidence type="ECO:0000313" key="3">
    <source>
        <dbReference type="Proteomes" id="UP000240490"/>
    </source>
</evidence>
<gene>
    <name evidence="2" type="ORF">B9Q08_02545</name>
</gene>
<keyword evidence="1" id="KW-0812">Transmembrane</keyword>
<organism evidence="2 3">
    <name type="scientific">Candidatus Marsarchaeota G2 archaeon ECH_B_SAG-M15</name>
    <dbReference type="NCBI Taxonomy" id="1978162"/>
    <lineage>
        <taxon>Archaea</taxon>
        <taxon>Candidatus Marsarchaeota</taxon>
        <taxon>Candidatus Marsarchaeota group 2</taxon>
    </lineage>
</organism>
<keyword evidence="1" id="KW-0472">Membrane</keyword>
<reference evidence="2 3" key="1">
    <citation type="submission" date="2017-04" db="EMBL/GenBank/DDBJ databases">
        <title>Novel microbial lineages endemic to geothermal iron-oxide mats fill important gaps in the evolutionary history of Archaea.</title>
        <authorList>
            <person name="Jay Z.J."/>
            <person name="Beam J.P."/>
            <person name="Dlakic M."/>
            <person name="Rusch D.B."/>
            <person name="Kozubal M.A."/>
            <person name="Inskeep W.P."/>
        </authorList>
    </citation>
    <scope>NUCLEOTIDE SEQUENCE [LARGE SCALE GENOMIC DNA]</scope>
    <source>
        <strain evidence="2">ECH_B_SAG-M15</strain>
    </source>
</reference>